<dbReference type="EMBL" id="BAAANS010000019">
    <property type="protein sequence ID" value="GAA2099912.1"/>
    <property type="molecule type" value="Genomic_DNA"/>
</dbReference>
<dbReference type="Gene3D" id="1.10.1200.10">
    <property type="entry name" value="ACP-like"/>
    <property type="match status" value="1"/>
</dbReference>
<feature type="compositionally biased region" description="Low complexity" evidence="1">
    <location>
        <begin position="10"/>
        <end position="36"/>
    </location>
</feature>
<gene>
    <name evidence="3" type="ORF">GCM10009759_32280</name>
</gene>
<dbReference type="Proteomes" id="UP001500897">
    <property type="component" value="Unassembled WGS sequence"/>
</dbReference>
<accession>A0ABP5IJW9</accession>
<keyword evidence="4" id="KW-1185">Reference proteome</keyword>
<evidence type="ECO:0000256" key="1">
    <source>
        <dbReference type="SAM" id="MobiDB-lite"/>
    </source>
</evidence>
<sequence>MSESALPESALPATELPAAGPAAEPTGPAAGPAAEPVDPEVRARIRRGIEDVLPRILGVELADVPANACFFDDYGLTSSGIVELVLDIEETLAIQVDVERLGTDDLRTVDSLTDYVVGHHVDED</sequence>
<organism evidence="3 4">
    <name type="scientific">Kitasatospora saccharophila</name>
    <dbReference type="NCBI Taxonomy" id="407973"/>
    <lineage>
        <taxon>Bacteria</taxon>
        <taxon>Bacillati</taxon>
        <taxon>Actinomycetota</taxon>
        <taxon>Actinomycetes</taxon>
        <taxon>Kitasatosporales</taxon>
        <taxon>Streptomycetaceae</taxon>
        <taxon>Kitasatospora</taxon>
    </lineage>
</organism>
<dbReference type="SUPFAM" id="SSF47336">
    <property type="entry name" value="ACP-like"/>
    <property type="match status" value="1"/>
</dbReference>
<evidence type="ECO:0000313" key="4">
    <source>
        <dbReference type="Proteomes" id="UP001500897"/>
    </source>
</evidence>
<dbReference type="PROSITE" id="PS50075">
    <property type="entry name" value="CARRIER"/>
    <property type="match status" value="1"/>
</dbReference>
<name>A0ABP5IJW9_9ACTN</name>
<dbReference type="RefSeq" id="WP_344552814.1">
    <property type="nucleotide sequence ID" value="NZ_BAAANS010000019.1"/>
</dbReference>
<comment type="caution">
    <text evidence="3">The sequence shown here is derived from an EMBL/GenBank/DDBJ whole genome shotgun (WGS) entry which is preliminary data.</text>
</comment>
<dbReference type="Pfam" id="PF00550">
    <property type="entry name" value="PP-binding"/>
    <property type="match status" value="1"/>
</dbReference>
<feature type="domain" description="Carrier" evidence="2">
    <location>
        <begin position="43"/>
        <end position="120"/>
    </location>
</feature>
<feature type="region of interest" description="Disordered" evidence="1">
    <location>
        <begin position="1"/>
        <end position="39"/>
    </location>
</feature>
<protein>
    <recommendedName>
        <fullName evidence="2">Carrier domain-containing protein</fullName>
    </recommendedName>
</protein>
<evidence type="ECO:0000259" key="2">
    <source>
        <dbReference type="PROSITE" id="PS50075"/>
    </source>
</evidence>
<dbReference type="InterPro" id="IPR009081">
    <property type="entry name" value="PP-bd_ACP"/>
</dbReference>
<proteinExistence type="predicted"/>
<evidence type="ECO:0000313" key="3">
    <source>
        <dbReference type="EMBL" id="GAA2099912.1"/>
    </source>
</evidence>
<dbReference type="InterPro" id="IPR036736">
    <property type="entry name" value="ACP-like_sf"/>
</dbReference>
<reference evidence="4" key="1">
    <citation type="journal article" date="2019" name="Int. J. Syst. Evol. Microbiol.">
        <title>The Global Catalogue of Microorganisms (GCM) 10K type strain sequencing project: providing services to taxonomists for standard genome sequencing and annotation.</title>
        <authorList>
            <consortium name="The Broad Institute Genomics Platform"/>
            <consortium name="The Broad Institute Genome Sequencing Center for Infectious Disease"/>
            <person name="Wu L."/>
            <person name="Ma J."/>
        </authorList>
    </citation>
    <scope>NUCLEOTIDE SEQUENCE [LARGE SCALE GENOMIC DNA]</scope>
    <source>
        <strain evidence="4">JCM 14559</strain>
    </source>
</reference>